<evidence type="ECO:0008006" key="9">
    <source>
        <dbReference type="Google" id="ProtNLM"/>
    </source>
</evidence>
<keyword evidence="4 6" id="KW-1133">Transmembrane helix</keyword>
<dbReference type="Proteomes" id="UP001189429">
    <property type="component" value="Unassembled WGS sequence"/>
</dbReference>
<dbReference type="Pfam" id="PF01554">
    <property type="entry name" value="MatE"/>
    <property type="match status" value="1"/>
</dbReference>
<dbReference type="PANTHER" id="PTHR42893">
    <property type="entry name" value="PROTEIN DETOXIFICATION 44, CHLOROPLASTIC-RELATED"/>
    <property type="match status" value="1"/>
</dbReference>
<proteinExistence type="inferred from homology"/>
<comment type="subcellular location">
    <subcellularLocation>
        <location evidence="1">Membrane</location>
        <topology evidence="1">Multi-pass membrane protein</topology>
    </subcellularLocation>
</comment>
<protein>
    <recommendedName>
        <fullName evidence="9">Protein DETOXIFICATION</fullName>
    </recommendedName>
</protein>
<evidence type="ECO:0000256" key="2">
    <source>
        <dbReference type="ARBA" id="ARBA00010199"/>
    </source>
</evidence>
<accession>A0ABN9U3B8</accession>
<feature type="transmembrane region" description="Helical" evidence="6">
    <location>
        <begin position="389"/>
        <end position="410"/>
    </location>
</feature>
<feature type="transmembrane region" description="Helical" evidence="6">
    <location>
        <begin position="98"/>
        <end position="127"/>
    </location>
</feature>
<reference evidence="7" key="1">
    <citation type="submission" date="2023-10" db="EMBL/GenBank/DDBJ databases">
        <authorList>
            <person name="Chen Y."/>
            <person name="Shah S."/>
            <person name="Dougan E. K."/>
            <person name="Thang M."/>
            <person name="Chan C."/>
        </authorList>
    </citation>
    <scope>NUCLEOTIDE SEQUENCE [LARGE SCALE GENOMIC DNA]</scope>
</reference>
<feature type="transmembrane region" description="Helical" evidence="6">
    <location>
        <begin position="147"/>
        <end position="166"/>
    </location>
</feature>
<name>A0ABN9U3B8_9DINO</name>
<dbReference type="PANTHER" id="PTHR42893:SF46">
    <property type="entry name" value="PROTEIN DETOXIFICATION 44, CHLOROPLASTIC"/>
    <property type="match status" value="1"/>
</dbReference>
<dbReference type="InterPro" id="IPR002528">
    <property type="entry name" value="MATE_fam"/>
</dbReference>
<feature type="transmembrane region" description="Helical" evidence="6">
    <location>
        <begin position="173"/>
        <end position="193"/>
    </location>
</feature>
<evidence type="ECO:0000256" key="3">
    <source>
        <dbReference type="ARBA" id="ARBA00022692"/>
    </source>
</evidence>
<comment type="similarity">
    <text evidence="2">Belongs to the multi antimicrobial extrusion (MATE) (TC 2.A.66.1) family.</text>
</comment>
<evidence type="ECO:0000313" key="7">
    <source>
        <dbReference type="EMBL" id="CAK0853334.1"/>
    </source>
</evidence>
<sequence>EVDWAHGPHRSYARAKDREILSLAVPAVASSSMDPLLSIIDTYWVSSRLGTLALASLGPALNVDDWVFEMIKTIQIPVRSMTSEAMASGSEDAVRRSIFVALCLSLRVGLIVAVVGSLCCGWLLRLAGVGPGSELFEPARAYLVPRLWGTPGLLVLLVLQAALSGAFRSTGAVLRLVLLGAAVNAALTPALVVHARLGTAGAALATVAACYVMALAAWRALSGRGSGGASWVPPAGALGAAALLGRGAGPGADRGWSALLRANAALTVRTFASITTWLAAGALVAHRAGTAQLAAHLCATKVLVSADVARGAPRHARWVVWRTLRFSVAAGLAAAATMWWGRAGIAALLTGDPSVAAEFGELAMPAATMLLQYGVLWILDGTLYGLGDYVWLAGCVSAAASASVVSMCLLGRSARSIWWCLNVLTLLRSVAVCHRVFFDSSSPLAPDSRRARRGR</sequence>
<evidence type="ECO:0000256" key="1">
    <source>
        <dbReference type="ARBA" id="ARBA00004141"/>
    </source>
</evidence>
<keyword evidence="8" id="KW-1185">Reference proteome</keyword>
<gene>
    <name evidence="7" type="ORF">PCOR1329_LOCUS44850</name>
</gene>
<comment type="caution">
    <text evidence="7">The sequence shown here is derived from an EMBL/GenBank/DDBJ whole genome shotgun (WGS) entry which is preliminary data.</text>
</comment>
<feature type="transmembrane region" description="Helical" evidence="6">
    <location>
        <begin position="319"/>
        <end position="340"/>
    </location>
</feature>
<evidence type="ECO:0000256" key="5">
    <source>
        <dbReference type="ARBA" id="ARBA00023136"/>
    </source>
</evidence>
<dbReference type="EMBL" id="CAUYUJ010015391">
    <property type="protein sequence ID" value="CAK0853334.1"/>
    <property type="molecule type" value="Genomic_DNA"/>
</dbReference>
<keyword evidence="5 6" id="KW-0472">Membrane</keyword>
<evidence type="ECO:0000313" key="8">
    <source>
        <dbReference type="Proteomes" id="UP001189429"/>
    </source>
</evidence>
<keyword evidence="3 6" id="KW-0812">Transmembrane</keyword>
<organism evidence="7 8">
    <name type="scientific">Prorocentrum cordatum</name>
    <dbReference type="NCBI Taxonomy" id="2364126"/>
    <lineage>
        <taxon>Eukaryota</taxon>
        <taxon>Sar</taxon>
        <taxon>Alveolata</taxon>
        <taxon>Dinophyceae</taxon>
        <taxon>Prorocentrales</taxon>
        <taxon>Prorocentraceae</taxon>
        <taxon>Prorocentrum</taxon>
    </lineage>
</organism>
<evidence type="ECO:0000256" key="6">
    <source>
        <dbReference type="SAM" id="Phobius"/>
    </source>
</evidence>
<dbReference type="InterPro" id="IPR044644">
    <property type="entry name" value="DinF-like"/>
</dbReference>
<feature type="transmembrane region" description="Helical" evidence="6">
    <location>
        <begin position="199"/>
        <end position="218"/>
    </location>
</feature>
<feature type="non-terminal residue" evidence="7">
    <location>
        <position position="1"/>
    </location>
</feature>
<evidence type="ECO:0000256" key="4">
    <source>
        <dbReference type="ARBA" id="ARBA00022989"/>
    </source>
</evidence>